<dbReference type="PANTHER" id="PTHR11183">
    <property type="entry name" value="GLYCOGENIN SUBFAMILY MEMBER"/>
    <property type="match status" value="1"/>
</dbReference>
<evidence type="ECO:0000256" key="2">
    <source>
        <dbReference type="ARBA" id="ARBA00022679"/>
    </source>
</evidence>
<dbReference type="InterPro" id="IPR002495">
    <property type="entry name" value="Glyco_trans_8"/>
</dbReference>
<keyword evidence="3" id="KW-0464">Manganese</keyword>
<accession>A0AAN9LQN9</accession>
<dbReference type="EMBL" id="JAYMYQ010000004">
    <property type="protein sequence ID" value="KAK7337793.1"/>
    <property type="molecule type" value="Genomic_DNA"/>
</dbReference>
<evidence type="ECO:0000256" key="4">
    <source>
        <dbReference type="RuleBase" id="RU362027"/>
    </source>
</evidence>
<keyword evidence="1" id="KW-0328">Glycosyltransferase</keyword>
<protein>
    <recommendedName>
        <fullName evidence="4">Hexosyltransferase</fullName>
        <ecNumber evidence="4">2.4.1.-</ecNumber>
    </recommendedName>
</protein>
<dbReference type="EC" id="2.4.1.-" evidence="4"/>
<dbReference type="GO" id="GO:0016757">
    <property type="term" value="F:glycosyltransferase activity"/>
    <property type="evidence" value="ECO:0007669"/>
    <property type="project" value="UniProtKB-KW"/>
</dbReference>
<dbReference type="InterPro" id="IPR029044">
    <property type="entry name" value="Nucleotide-diphossugar_trans"/>
</dbReference>
<comment type="similarity">
    <text evidence="4">Belongs to the glycosyltransferase 8 family.</text>
</comment>
<dbReference type="Proteomes" id="UP001367508">
    <property type="component" value="Unassembled WGS sequence"/>
</dbReference>
<proteinExistence type="inferred from homology"/>
<dbReference type="Pfam" id="PF01501">
    <property type="entry name" value="Glyco_transf_8"/>
    <property type="match status" value="2"/>
</dbReference>
<comment type="caution">
    <text evidence="5">The sequence shown here is derived from an EMBL/GenBank/DDBJ whole genome shotgun (WGS) entry which is preliminary data.</text>
</comment>
<gene>
    <name evidence="5" type="ORF">VNO77_18380</name>
</gene>
<name>A0AAN9LQN9_CANGL</name>
<sequence>MASKSFHSHSHSYSSLMQKRFLICLLFLSLLLLLLVLSLKPKRVAVATTTTTTATLQVDQKPRRPPWFNVIAKGVNNIQKIKVGLVNFDVTVDGDIYDQLDALPPLVDSVSIDFDHVNESLKWEDFFPEWIDENSKWSEPKCPDIPMPGSENYGDFNVLVAKVPCGSRDVFMLQVNLVVANLAVKNEWVTKMEIDHRKVYIVFIGPCGPMVEIFRCDDILMHQDEYWVYKPDLRSLKQQTLMPVGSCQLAPAYAETGREVWRGYIPQLTKSTNQNRVQKLAYVTVLHSSEGYVCGAIALAQSILQSEKRTFQTRELLLLADKSISPESIKGLKAAGWKIRRIQRILNPFAKKGSYNEWNYSKLRIWQLTMYDKIIFIDSDFLVLKNIDHLFVYPQLSAAPNEDTLFNSGLMIIEPSHCMFRNMMEKSSTVKPYNGGDQGFLNEIFTWWHRLPAKLNYLKTFKQHSGDEKRVVPDDVYTIHFLGVKPWNCYRDYDCNWDIQNGQIFASDLAHKRWWQVYDAMPEQLQSYCGLTEKINGRIVDWRRKAKNASLSDGHWKIQIKDPRKKHYHSD</sequence>
<dbReference type="InterPro" id="IPR050587">
    <property type="entry name" value="GNT1/Glycosyltrans_8"/>
</dbReference>
<evidence type="ECO:0000256" key="1">
    <source>
        <dbReference type="ARBA" id="ARBA00022676"/>
    </source>
</evidence>
<dbReference type="AlphaFoldDB" id="A0AAN9LQN9"/>
<reference evidence="5 6" key="1">
    <citation type="submission" date="2024-01" db="EMBL/GenBank/DDBJ databases">
        <title>The genomes of 5 underutilized Papilionoideae crops provide insights into root nodulation and disease resistanc.</title>
        <authorList>
            <person name="Jiang F."/>
        </authorList>
    </citation>
    <scope>NUCLEOTIDE SEQUENCE [LARGE SCALE GENOMIC DNA]</scope>
    <source>
        <strain evidence="5">LVBAO_FW01</strain>
        <tissue evidence="5">Leaves</tissue>
    </source>
</reference>
<evidence type="ECO:0000313" key="6">
    <source>
        <dbReference type="Proteomes" id="UP001367508"/>
    </source>
</evidence>
<keyword evidence="6" id="KW-1185">Reference proteome</keyword>
<dbReference type="Gene3D" id="3.90.550.10">
    <property type="entry name" value="Spore Coat Polysaccharide Biosynthesis Protein SpsA, Chain A"/>
    <property type="match status" value="1"/>
</dbReference>
<evidence type="ECO:0000256" key="3">
    <source>
        <dbReference type="ARBA" id="ARBA00023211"/>
    </source>
</evidence>
<organism evidence="5 6">
    <name type="scientific">Canavalia gladiata</name>
    <name type="common">Sword bean</name>
    <name type="synonym">Dolichos gladiatus</name>
    <dbReference type="NCBI Taxonomy" id="3824"/>
    <lineage>
        <taxon>Eukaryota</taxon>
        <taxon>Viridiplantae</taxon>
        <taxon>Streptophyta</taxon>
        <taxon>Embryophyta</taxon>
        <taxon>Tracheophyta</taxon>
        <taxon>Spermatophyta</taxon>
        <taxon>Magnoliopsida</taxon>
        <taxon>eudicotyledons</taxon>
        <taxon>Gunneridae</taxon>
        <taxon>Pentapetalae</taxon>
        <taxon>rosids</taxon>
        <taxon>fabids</taxon>
        <taxon>Fabales</taxon>
        <taxon>Fabaceae</taxon>
        <taxon>Papilionoideae</taxon>
        <taxon>50 kb inversion clade</taxon>
        <taxon>NPAAA clade</taxon>
        <taxon>indigoferoid/millettioid clade</taxon>
        <taxon>Phaseoleae</taxon>
        <taxon>Canavalia</taxon>
    </lineage>
</organism>
<dbReference type="CDD" id="cd02537">
    <property type="entry name" value="GT8_Glycogenin"/>
    <property type="match status" value="1"/>
</dbReference>
<evidence type="ECO:0000313" key="5">
    <source>
        <dbReference type="EMBL" id="KAK7337793.1"/>
    </source>
</evidence>
<keyword evidence="2" id="KW-0808">Transferase</keyword>
<dbReference type="SUPFAM" id="SSF53448">
    <property type="entry name" value="Nucleotide-diphospho-sugar transferases"/>
    <property type="match status" value="1"/>
</dbReference>